<dbReference type="EMBL" id="CP034712">
    <property type="protein sequence ID" value="AZT21724.1"/>
    <property type="molecule type" value="Genomic_DNA"/>
</dbReference>
<sequence length="245" mass="28191">MAKFYFNAKLWGATASIPVMKMLAEQAETNISRVLNDADKPGTIESGEFQDERHHEDGGVSTYQRTYYSCGSCIGYDENEVKSEYKHLIAQLTRRSAFLTIFGLFEHRMVDCLELMDHLSCKITDKKYKTVEDCHKRLKQNFGGENIKDIDHLSVIRNIMAHSDGVADNYKMLSCKQTKKNDAQKRLLRAIHRAKAENAGISMTIFNNVLMDEKFLMYVSCEFERYVEELNTAILTYQAQMGENH</sequence>
<protein>
    <recommendedName>
        <fullName evidence="3">Cthe-2314-like HEPN domain-containing protein</fullName>
    </recommendedName>
</protein>
<dbReference type="AlphaFoldDB" id="A0A3Q9LZ22"/>
<organism evidence="2">
    <name type="scientific">Salmonella enterica subsp. enterica serovar 43:a:1,7</name>
    <dbReference type="NCBI Taxonomy" id="2500155"/>
    <lineage>
        <taxon>Bacteria</taxon>
        <taxon>Pseudomonadati</taxon>
        <taxon>Pseudomonadota</taxon>
        <taxon>Gammaproteobacteria</taxon>
        <taxon>Enterobacterales</taxon>
        <taxon>Enterobacteriaceae</taxon>
        <taxon>Salmonella</taxon>
    </lineage>
</organism>
<dbReference type="EMBL" id="CP034711">
    <property type="protein sequence ID" value="AZT09318.1"/>
    <property type="molecule type" value="Genomic_DNA"/>
</dbReference>
<name>A0A3Q9LZ22_SALET</name>
<gene>
    <name evidence="2" type="ORF">ELZ85_20000</name>
    <name evidence="1" type="ORF">ELZ87_19930</name>
</gene>
<evidence type="ECO:0000313" key="1">
    <source>
        <dbReference type="EMBL" id="AZT09318.1"/>
    </source>
</evidence>
<evidence type="ECO:0000313" key="2">
    <source>
        <dbReference type="EMBL" id="AZT21724.1"/>
    </source>
</evidence>
<evidence type="ECO:0008006" key="3">
    <source>
        <dbReference type="Google" id="ProtNLM"/>
    </source>
</evidence>
<proteinExistence type="predicted"/>
<accession>A0A3Q9LZ22</accession>
<reference evidence="2" key="1">
    <citation type="submission" date="2018-12" db="EMBL/GenBank/DDBJ databases">
        <title>Complete genome sequences of twenty non-typhoidal Salmonella isolates from Rwanda.</title>
        <authorList>
            <person name="Byukusenge M."/>
            <person name="Li L."/>
            <person name="Subhashinie K."/>
            <person name="Nzayirambaho M."/>
            <person name="Kuchipudi S.V."/>
            <person name="Jayarao B.M."/>
        </authorList>
    </citation>
    <scope>NUCLEOTIDE SEQUENCE</scope>
    <source>
        <strain evidence="2">RSE18</strain>
        <strain evidence="1">RSE20</strain>
    </source>
</reference>